<dbReference type="Gene3D" id="3.40.50.150">
    <property type="entry name" value="Vaccinia Virus protein VP39"/>
    <property type="match status" value="1"/>
</dbReference>
<dbReference type="EMBL" id="QURN01000006">
    <property type="protein sequence ID" value="RFC67832.1"/>
    <property type="molecule type" value="Genomic_DNA"/>
</dbReference>
<sequence>MSVNSNPRIDLQVVADLIPDNAKVLDVGCSDGELLELLRNQKNIDGRGVEISQRGVNECVARGLSVIQGDADTDLVYYPDNSFDYALLSQTLQATRNPRAVLEHLLRIGEHAIVSFPNFGHWSVRTSLFFNGRMPVTKDLPYSWYDTPNIHFCTIRDFVVLCDEVGAKVEKAVAINANGQKMGFSMPWWFWNFFGQQAVFLLRR</sequence>
<dbReference type="InterPro" id="IPR029063">
    <property type="entry name" value="SAM-dependent_MTases_sf"/>
</dbReference>
<organism evidence="1 2">
    <name type="scientific">Mesorhizobium denitrificans</name>
    <dbReference type="NCBI Taxonomy" id="2294114"/>
    <lineage>
        <taxon>Bacteria</taxon>
        <taxon>Pseudomonadati</taxon>
        <taxon>Pseudomonadota</taxon>
        <taxon>Alphaproteobacteria</taxon>
        <taxon>Hyphomicrobiales</taxon>
        <taxon>Phyllobacteriaceae</taxon>
        <taxon>Mesorhizobium</taxon>
    </lineage>
</organism>
<dbReference type="NCBIfam" id="TIGR02081">
    <property type="entry name" value="metW"/>
    <property type="match status" value="1"/>
</dbReference>
<reference evidence="2" key="1">
    <citation type="submission" date="2018-08" db="EMBL/GenBank/DDBJ databases">
        <authorList>
            <person name="Im W.T."/>
        </authorList>
    </citation>
    <scope>NUCLEOTIDE SEQUENCE [LARGE SCALE GENOMIC DNA]</scope>
    <source>
        <strain evidence="2">LA-28</strain>
    </source>
</reference>
<name>A0A371XF35_9HYPH</name>
<protein>
    <submittedName>
        <fullName evidence="1">Methionine biosynthesis protein MetW</fullName>
    </submittedName>
</protein>
<evidence type="ECO:0000313" key="1">
    <source>
        <dbReference type="EMBL" id="RFC67832.1"/>
    </source>
</evidence>
<proteinExistence type="predicted"/>
<dbReference type="SUPFAM" id="SSF53335">
    <property type="entry name" value="S-adenosyl-L-methionine-dependent methyltransferases"/>
    <property type="match status" value="1"/>
</dbReference>
<dbReference type="InterPro" id="IPR010743">
    <property type="entry name" value="Methionine_synth_MetW"/>
</dbReference>
<dbReference type="Pfam" id="PF07021">
    <property type="entry name" value="MetW"/>
    <property type="match status" value="1"/>
</dbReference>
<accession>A0A371XF35</accession>
<dbReference type="CDD" id="cd02440">
    <property type="entry name" value="AdoMet_MTases"/>
    <property type="match status" value="1"/>
</dbReference>
<dbReference type="AlphaFoldDB" id="A0A371XF35"/>
<gene>
    <name evidence="1" type="primary">metW</name>
    <name evidence="1" type="ORF">DY251_09600</name>
</gene>
<evidence type="ECO:0000313" key="2">
    <source>
        <dbReference type="Proteomes" id="UP000262379"/>
    </source>
</evidence>
<keyword evidence="2" id="KW-1185">Reference proteome</keyword>
<dbReference type="Proteomes" id="UP000262379">
    <property type="component" value="Unassembled WGS sequence"/>
</dbReference>
<dbReference type="RefSeq" id="WP_116623666.1">
    <property type="nucleotide sequence ID" value="NZ_QURN01000006.1"/>
</dbReference>
<comment type="caution">
    <text evidence="1">The sequence shown here is derived from an EMBL/GenBank/DDBJ whole genome shotgun (WGS) entry which is preliminary data.</text>
</comment>